<keyword evidence="2" id="KW-0175">Coiled coil</keyword>
<feature type="domain" description="EamA" evidence="5">
    <location>
        <begin position="645"/>
        <end position="782"/>
    </location>
</feature>
<accession>A0ABR8AKK5</accession>
<gene>
    <name evidence="6" type="ORF">H6G24_27640</name>
</gene>
<proteinExistence type="inferred from homology"/>
<feature type="compositionally biased region" description="Basic and acidic residues" evidence="3">
    <location>
        <begin position="425"/>
        <end position="434"/>
    </location>
</feature>
<comment type="similarity">
    <text evidence="1">Belongs to the EamA transporter family.</text>
</comment>
<evidence type="ECO:0000256" key="2">
    <source>
        <dbReference type="SAM" id="Coils"/>
    </source>
</evidence>
<feature type="transmembrane region" description="Helical" evidence="4">
    <location>
        <begin position="766"/>
        <end position="784"/>
    </location>
</feature>
<sequence length="797" mass="86511">MGRFEKQPDNPRVRSDLSRAAENALWAVVEDLENLQQHILRSLQEEVKQLQGEKTRLSDDIQRLLDEKEQLQQVKQITEQQVLIRQLAEALAKHISSHLQSSLTTIASEAIEKNSYQSLNAAAENNDNVEQMLSSLDDSLTNTFNLLQQELKNYQSNLSQQLYRMEGQQQQGESIIAELISRLQGLEKTIAETSVKTQPLSPPTVLQVEVPPPTVISPPTVIQLPPAATQMTGENSASLQQNSITSEIPENNTAPLEVTVLPEREIVSEPVSVIVPESSAKETFSSKENEPVSVLVPEISQNEPTPEPTSALVNSNESEPISVLVPEISQNEPTAEPTSALVNGNESEPLSVIVPELAASETTPEPIAEKEATSTTFNSNNSEPISVLSPELSANETAPEPIIPLPEATPPPVSNNQEQPISLTSRDESLRKTPTETTLSTRKQGLAAPSLPLTSSANLSSIQIGFLLIVLSTAASALYNVAIKVIFQQESEILGLVQVERLLLPTLGNVLLILMLRLLVVVPLMLLLAPMMHPRVWEDLQTLFTSLGKDSSPTKSKTLKVLQFSIASGCFLFLSQVLIYIAISQVTTGMAIALFFIYPVISGLLSWFLFRDRPNKFRNAAIGALFCGELLILGGASGVGNVSLGSTTAILSGLAFAVYVILTRICASKLHPVSFTVINFTTMLLLSVIGLMIPFPGDLSLNFQPARLLEVILCAFILGVLTLFGYICNNVGIRQLGAPRSTIIGASVPFLTVIFAGLLIQENLELVQILGVLLVTFGAAAFSFEKMRTQVNSNSQT</sequence>
<keyword evidence="4" id="KW-0812">Transmembrane</keyword>
<evidence type="ECO:0000259" key="5">
    <source>
        <dbReference type="Pfam" id="PF00892"/>
    </source>
</evidence>
<evidence type="ECO:0000256" key="1">
    <source>
        <dbReference type="ARBA" id="ARBA00007362"/>
    </source>
</evidence>
<comment type="caution">
    <text evidence="6">The sequence shown here is derived from an EMBL/GenBank/DDBJ whole genome shotgun (WGS) entry which is preliminary data.</text>
</comment>
<feature type="transmembrane region" description="Helical" evidence="4">
    <location>
        <begin position="674"/>
        <end position="696"/>
    </location>
</feature>
<dbReference type="Pfam" id="PF00892">
    <property type="entry name" value="EamA"/>
    <property type="match status" value="1"/>
</dbReference>
<feature type="transmembrane region" description="Helical" evidence="4">
    <location>
        <begin position="507"/>
        <end position="529"/>
    </location>
</feature>
<feature type="transmembrane region" description="Helical" evidence="4">
    <location>
        <begin position="642"/>
        <end position="662"/>
    </location>
</feature>
<evidence type="ECO:0000256" key="3">
    <source>
        <dbReference type="SAM" id="MobiDB-lite"/>
    </source>
</evidence>
<dbReference type="PANTHER" id="PTHR22911">
    <property type="entry name" value="ACYL-MALONYL CONDENSING ENZYME-RELATED"/>
    <property type="match status" value="1"/>
</dbReference>
<dbReference type="InterPro" id="IPR037185">
    <property type="entry name" value="EmrE-like"/>
</dbReference>
<keyword evidence="4" id="KW-0472">Membrane</keyword>
<organism evidence="6 7">
    <name type="scientific">Calothrix parietina FACHB-288</name>
    <dbReference type="NCBI Taxonomy" id="2692896"/>
    <lineage>
        <taxon>Bacteria</taxon>
        <taxon>Bacillati</taxon>
        <taxon>Cyanobacteriota</taxon>
        <taxon>Cyanophyceae</taxon>
        <taxon>Nostocales</taxon>
        <taxon>Calotrichaceae</taxon>
        <taxon>Calothrix</taxon>
    </lineage>
</organism>
<feature type="compositionally biased region" description="Pro residues" evidence="3">
    <location>
        <begin position="401"/>
        <end position="413"/>
    </location>
</feature>
<feature type="coiled-coil region" evidence="2">
    <location>
        <begin position="33"/>
        <end position="81"/>
    </location>
</feature>
<feature type="transmembrane region" description="Helical" evidence="4">
    <location>
        <begin position="617"/>
        <end position="636"/>
    </location>
</feature>
<keyword evidence="7" id="KW-1185">Reference proteome</keyword>
<dbReference type="InterPro" id="IPR000620">
    <property type="entry name" value="EamA_dom"/>
</dbReference>
<dbReference type="SUPFAM" id="SSF103481">
    <property type="entry name" value="Multidrug resistance efflux transporter EmrE"/>
    <property type="match status" value="2"/>
</dbReference>
<evidence type="ECO:0000256" key="4">
    <source>
        <dbReference type="SAM" id="Phobius"/>
    </source>
</evidence>
<name>A0ABR8AKK5_9CYAN</name>
<feature type="compositionally biased region" description="Polar residues" evidence="3">
    <location>
        <begin position="373"/>
        <end position="384"/>
    </location>
</feature>
<dbReference type="RefSeq" id="WP_190548311.1">
    <property type="nucleotide sequence ID" value="NZ_CAWPNO010000090.1"/>
</dbReference>
<keyword evidence="4" id="KW-1133">Transmembrane helix</keyword>
<reference evidence="6 7" key="1">
    <citation type="journal article" date="2020" name="ISME J.">
        <title>Comparative genomics reveals insights into cyanobacterial evolution and habitat adaptation.</title>
        <authorList>
            <person name="Chen M.Y."/>
            <person name="Teng W.K."/>
            <person name="Zhao L."/>
            <person name="Hu C.X."/>
            <person name="Zhou Y.K."/>
            <person name="Han B.P."/>
            <person name="Song L.R."/>
            <person name="Shu W.S."/>
        </authorList>
    </citation>
    <scope>NUCLEOTIDE SEQUENCE [LARGE SCALE GENOMIC DNA]</scope>
    <source>
        <strain evidence="6 7">FACHB-288</strain>
    </source>
</reference>
<feature type="transmembrane region" description="Helical" evidence="4">
    <location>
        <begin position="708"/>
        <end position="729"/>
    </location>
</feature>
<protein>
    <submittedName>
        <fullName evidence="6">EamA family transporter</fullName>
    </submittedName>
</protein>
<evidence type="ECO:0000313" key="7">
    <source>
        <dbReference type="Proteomes" id="UP000658514"/>
    </source>
</evidence>
<dbReference type="EMBL" id="JACJQH010000055">
    <property type="protein sequence ID" value="MBD2199211.1"/>
    <property type="molecule type" value="Genomic_DNA"/>
</dbReference>
<feature type="transmembrane region" description="Helical" evidence="4">
    <location>
        <begin position="561"/>
        <end position="583"/>
    </location>
</feature>
<feature type="transmembrane region" description="Helical" evidence="4">
    <location>
        <begin position="589"/>
        <end position="610"/>
    </location>
</feature>
<feature type="compositionally biased region" description="Polar residues" evidence="3">
    <location>
        <begin position="414"/>
        <end position="424"/>
    </location>
</feature>
<feature type="transmembrane region" description="Helical" evidence="4">
    <location>
        <begin position="741"/>
        <end position="760"/>
    </location>
</feature>
<feature type="region of interest" description="Disordered" evidence="3">
    <location>
        <begin position="358"/>
        <end position="443"/>
    </location>
</feature>
<dbReference type="Proteomes" id="UP000658514">
    <property type="component" value="Unassembled WGS sequence"/>
</dbReference>
<dbReference type="PANTHER" id="PTHR22911:SF137">
    <property type="entry name" value="SOLUTE CARRIER FAMILY 35 MEMBER G2-RELATED"/>
    <property type="match status" value="1"/>
</dbReference>
<evidence type="ECO:0000313" key="6">
    <source>
        <dbReference type="EMBL" id="MBD2199211.1"/>
    </source>
</evidence>